<keyword evidence="9" id="KW-1185">Reference proteome</keyword>
<keyword evidence="4 5" id="KW-0325">Glycoprotein</keyword>
<evidence type="ECO:0000256" key="7">
    <source>
        <dbReference type="SAM" id="Phobius"/>
    </source>
</evidence>
<dbReference type="GO" id="GO:0006508">
    <property type="term" value="P:proteolysis"/>
    <property type="evidence" value="ECO:0007669"/>
    <property type="project" value="InterPro"/>
</dbReference>
<dbReference type="EMBL" id="QCYY01001677">
    <property type="protein sequence ID" value="ROT76267.1"/>
    <property type="molecule type" value="Genomic_DNA"/>
</dbReference>
<dbReference type="InterPro" id="IPR001548">
    <property type="entry name" value="Peptidase_M2"/>
</dbReference>
<dbReference type="OrthoDB" id="10029630at2759"/>
<evidence type="ECO:0000313" key="8">
    <source>
        <dbReference type="EMBL" id="ROT76267.1"/>
    </source>
</evidence>
<dbReference type="Pfam" id="PF01401">
    <property type="entry name" value="Peptidase_M2"/>
    <property type="match status" value="1"/>
</dbReference>
<proteinExistence type="inferred from homology"/>
<dbReference type="GO" id="GO:0016020">
    <property type="term" value="C:membrane"/>
    <property type="evidence" value="ECO:0007669"/>
    <property type="project" value="InterPro"/>
</dbReference>
<reference evidence="8 9" key="1">
    <citation type="submission" date="2018-04" db="EMBL/GenBank/DDBJ databases">
        <authorList>
            <person name="Zhang X."/>
            <person name="Yuan J."/>
            <person name="Li F."/>
            <person name="Xiang J."/>
        </authorList>
    </citation>
    <scope>NUCLEOTIDE SEQUENCE [LARGE SCALE GENOMIC DNA]</scope>
    <source>
        <tissue evidence="8">Muscle</tissue>
    </source>
</reference>
<keyword evidence="3" id="KW-1015">Disulfide bond</keyword>
<comment type="similarity">
    <text evidence="1">Belongs to the peptidase M2 family.</text>
</comment>
<evidence type="ECO:0000313" key="9">
    <source>
        <dbReference type="Proteomes" id="UP000283509"/>
    </source>
</evidence>
<keyword evidence="7" id="KW-0472">Membrane</keyword>
<keyword evidence="7" id="KW-0812">Transmembrane</keyword>
<name>A0A3R7SUW7_PENVA</name>
<protein>
    <submittedName>
        <fullName evidence="8">Putative angiotensin-converting enzyme-like</fullName>
    </submittedName>
</protein>
<dbReference type="GO" id="GO:0008241">
    <property type="term" value="F:peptidyl-dipeptidase activity"/>
    <property type="evidence" value="ECO:0007669"/>
    <property type="project" value="InterPro"/>
</dbReference>
<dbReference type="GO" id="GO:0008237">
    <property type="term" value="F:metallopeptidase activity"/>
    <property type="evidence" value="ECO:0007669"/>
    <property type="project" value="InterPro"/>
</dbReference>
<evidence type="ECO:0000256" key="1">
    <source>
        <dbReference type="ARBA" id="ARBA00008139"/>
    </source>
</evidence>
<keyword evidence="7" id="KW-1133">Transmembrane helix</keyword>
<accession>A0A3R7SUW7</accession>
<evidence type="ECO:0000256" key="6">
    <source>
        <dbReference type="SAM" id="MobiDB-lite"/>
    </source>
</evidence>
<feature type="glycosylation site" description="N-linked (GlcNAc...) asparagine" evidence="5">
    <location>
        <position position="116"/>
    </location>
</feature>
<organism evidence="8 9">
    <name type="scientific">Penaeus vannamei</name>
    <name type="common">Whiteleg shrimp</name>
    <name type="synonym">Litopenaeus vannamei</name>
    <dbReference type="NCBI Taxonomy" id="6689"/>
    <lineage>
        <taxon>Eukaryota</taxon>
        <taxon>Metazoa</taxon>
        <taxon>Ecdysozoa</taxon>
        <taxon>Arthropoda</taxon>
        <taxon>Crustacea</taxon>
        <taxon>Multicrustacea</taxon>
        <taxon>Malacostraca</taxon>
        <taxon>Eumalacostraca</taxon>
        <taxon>Eucarida</taxon>
        <taxon>Decapoda</taxon>
        <taxon>Dendrobranchiata</taxon>
        <taxon>Penaeoidea</taxon>
        <taxon>Penaeidae</taxon>
        <taxon>Penaeus</taxon>
    </lineage>
</organism>
<comment type="caution">
    <text evidence="8">The sequence shown here is derived from an EMBL/GenBank/DDBJ whole genome shotgun (WGS) entry which is preliminary data.</text>
</comment>
<feature type="transmembrane region" description="Helical" evidence="7">
    <location>
        <begin position="129"/>
        <end position="149"/>
    </location>
</feature>
<sequence>MTDFHARQGVVAPHPHPRRPETPSLINTGCEGSAVQLLRRLVVVRVTETMGVRMLFTLVLVSGVICGTCGKIFSEKGVEGTNTDEAQAINFLRQYDVEASVMCNRFMEASWDFNTNVTSVNRRRMRLSLWPFVTTLCVSVLLAYMGFYIKRCECINLFVEMSKRLVASTRTFFVLERGR</sequence>
<feature type="region of interest" description="Disordered" evidence="6">
    <location>
        <begin position="1"/>
        <end position="24"/>
    </location>
</feature>
<evidence type="ECO:0000256" key="4">
    <source>
        <dbReference type="ARBA" id="ARBA00023180"/>
    </source>
</evidence>
<keyword evidence="2" id="KW-0732">Signal</keyword>
<evidence type="ECO:0000256" key="3">
    <source>
        <dbReference type="ARBA" id="ARBA00023157"/>
    </source>
</evidence>
<reference evidence="8 9" key="2">
    <citation type="submission" date="2019-01" db="EMBL/GenBank/DDBJ databases">
        <title>The decoding of complex shrimp genome reveals the adaptation for benthos swimmer, frequently molting mechanism and breeding impact on genome.</title>
        <authorList>
            <person name="Sun Y."/>
            <person name="Gao Y."/>
            <person name="Yu Y."/>
        </authorList>
    </citation>
    <scope>NUCLEOTIDE SEQUENCE [LARGE SCALE GENOMIC DNA]</scope>
    <source>
        <tissue evidence="8">Muscle</tissue>
    </source>
</reference>
<dbReference type="AlphaFoldDB" id="A0A3R7SUW7"/>
<evidence type="ECO:0000256" key="5">
    <source>
        <dbReference type="PIRSR" id="PIRSR601548-10"/>
    </source>
</evidence>
<evidence type="ECO:0000256" key="2">
    <source>
        <dbReference type="ARBA" id="ARBA00022729"/>
    </source>
</evidence>
<gene>
    <name evidence="8" type="ORF">C7M84_005161</name>
</gene>
<dbReference type="Proteomes" id="UP000283509">
    <property type="component" value="Unassembled WGS sequence"/>
</dbReference>